<evidence type="ECO:0000256" key="2">
    <source>
        <dbReference type="ARBA" id="ARBA00005037"/>
    </source>
</evidence>
<dbReference type="HAMAP" id="MF_01629">
    <property type="entry name" value="PdxH"/>
    <property type="match status" value="1"/>
</dbReference>
<comment type="catalytic activity">
    <reaction evidence="9">
        <text>pyridoxine 5'-phosphate + O2 = pyridoxal 5'-phosphate + H2O2</text>
        <dbReference type="Rhea" id="RHEA:15149"/>
        <dbReference type="ChEBI" id="CHEBI:15379"/>
        <dbReference type="ChEBI" id="CHEBI:16240"/>
        <dbReference type="ChEBI" id="CHEBI:58589"/>
        <dbReference type="ChEBI" id="CHEBI:597326"/>
        <dbReference type="EC" id="1.4.3.5"/>
    </reaction>
</comment>
<dbReference type="EC" id="1.4.3.5" evidence="9"/>
<feature type="binding site" evidence="9 11">
    <location>
        <position position="106"/>
    </location>
    <ligand>
        <name>FMN</name>
        <dbReference type="ChEBI" id="CHEBI:58210"/>
    </ligand>
</feature>
<evidence type="ECO:0000256" key="5">
    <source>
        <dbReference type="ARBA" id="ARBA00022630"/>
    </source>
</evidence>
<evidence type="ECO:0000256" key="3">
    <source>
        <dbReference type="ARBA" id="ARBA00007301"/>
    </source>
</evidence>
<comment type="pathway">
    <text evidence="2 9">Cofactor metabolism; pyridoxal 5'-phosphate salvage; pyridoxal 5'-phosphate from pyridoxine 5'-phosphate: step 1/1.</text>
</comment>
<comment type="caution">
    <text evidence="14">The sequence shown here is derived from an EMBL/GenBank/DDBJ whole genome shotgun (WGS) entry which is preliminary data.</text>
</comment>
<comment type="similarity">
    <text evidence="3 9">Belongs to the pyridoxamine 5'-phosphate oxidase family.</text>
</comment>
<dbReference type="SUPFAM" id="SSF50475">
    <property type="entry name" value="FMN-binding split barrel"/>
    <property type="match status" value="1"/>
</dbReference>
<dbReference type="NCBIfam" id="TIGR00558">
    <property type="entry name" value="pdxH"/>
    <property type="match status" value="1"/>
</dbReference>
<dbReference type="PROSITE" id="PS01064">
    <property type="entry name" value="PYRIDOX_OXIDASE"/>
    <property type="match status" value="1"/>
</dbReference>
<evidence type="ECO:0000313" key="15">
    <source>
        <dbReference type="Proteomes" id="UP000524404"/>
    </source>
</evidence>
<evidence type="ECO:0000259" key="13">
    <source>
        <dbReference type="Pfam" id="PF10590"/>
    </source>
</evidence>
<feature type="binding site" evidence="9 11">
    <location>
        <position position="186"/>
    </location>
    <ligand>
        <name>FMN</name>
        <dbReference type="ChEBI" id="CHEBI:58210"/>
    </ligand>
</feature>
<feature type="binding site" evidence="9 10">
    <location>
        <position position="132"/>
    </location>
    <ligand>
        <name>substrate</name>
    </ligand>
</feature>
<proteinExistence type="inferred from homology"/>
<evidence type="ECO:0000256" key="8">
    <source>
        <dbReference type="ARBA" id="ARBA00023096"/>
    </source>
</evidence>
<comment type="cofactor">
    <cofactor evidence="9 11">
        <name>FMN</name>
        <dbReference type="ChEBI" id="CHEBI:58210"/>
    </cofactor>
    <text evidence="9 11">Binds 1 FMN per subunit.</text>
</comment>
<keyword evidence="8 9" id="KW-0664">Pyridoxine biosynthesis</keyword>
<comment type="catalytic activity">
    <reaction evidence="9">
        <text>pyridoxamine 5'-phosphate + O2 + H2O = pyridoxal 5'-phosphate + H2O2 + NH4(+)</text>
        <dbReference type="Rhea" id="RHEA:15817"/>
        <dbReference type="ChEBI" id="CHEBI:15377"/>
        <dbReference type="ChEBI" id="CHEBI:15379"/>
        <dbReference type="ChEBI" id="CHEBI:16240"/>
        <dbReference type="ChEBI" id="CHEBI:28938"/>
        <dbReference type="ChEBI" id="CHEBI:58451"/>
        <dbReference type="ChEBI" id="CHEBI:597326"/>
        <dbReference type="EC" id="1.4.3.5"/>
    </reaction>
</comment>
<evidence type="ECO:0000256" key="10">
    <source>
        <dbReference type="PIRSR" id="PIRSR000190-1"/>
    </source>
</evidence>
<dbReference type="GO" id="GO:0008615">
    <property type="term" value="P:pyridoxine biosynthetic process"/>
    <property type="evidence" value="ECO:0007669"/>
    <property type="project" value="UniProtKB-UniRule"/>
</dbReference>
<feature type="binding site" evidence="9 10">
    <location>
        <position position="128"/>
    </location>
    <ligand>
        <name>substrate</name>
    </ligand>
</feature>
<evidence type="ECO:0000256" key="9">
    <source>
        <dbReference type="HAMAP-Rule" id="MF_01629"/>
    </source>
</evidence>
<evidence type="ECO:0000313" key="14">
    <source>
        <dbReference type="EMBL" id="MBB6003686.1"/>
    </source>
</evidence>
<feature type="domain" description="Pyridoxamine 5'-phosphate oxidase N-terminal" evidence="12">
    <location>
        <begin position="36"/>
        <end position="152"/>
    </location>
</feature>
<feature type="binding site" evidence="9 11">
    <location>
        <begin position="141"/>
        <end position="142"/>
    </location>
    <ligand>
        <name>FMN</name>
        <dbReference type="ChEBI" id="CHEBI:58210"/>
    </ligand>
</feature>
<evidence type="ECO:0000256" key="11">
    <source>
        <dbReference type="PIRSR" id="PIRSR000190-2"/>
    </source>
</evidence>
<dbReference type="Pfam" id="PF10590">
    <property type="entry name" value="PNP_phzG_C"/>
    <property type="match status" value="1"/>
</dbReference>
<feature type="binding site" evidence="9 10">
    <location>
        <begin position="192"/>
        <end position="194"/>
    </location>
    <ligand>
        <name>substrate</name>
    </ligand>
</feature>
<dbReference type="EMBL" id="JACHKT010000015">
    <property type="protein sequence ID" value="MBB6003686.1"/>
    <property type="molecule type" value="Genomic_DNA"/>
</dbReference>
<dbReference type="InterPro" id="IPR000659">
    <property type="entry name" value="Pyridox_Oxase"/>
</dbReference>
<dbReference type="GO" id="GO:0004733">
    <property type="term" value="F:pyridoxamine phosphate oxidase activity"/>
    <property type="evidence" value="ECO:0007669"/>
    <property type="project" value="UniProtKB-UniRule"/>
</dbReference>
<evidence type="ECO:0000256" key="4">
    <source>
        <dbReference type="ARBA" id="ARBA00011738"/>
    </source>
</evidence>
<feature type="binding site" evidence="9 11">
    <location>
        <position position="83"/>
    </location>
    <ligand>
        <name>FMN</name>
        <dbReference type="ChEBI" id="CHEBI:58210"/>
    </ligand>
</feature>
<feature type="binding site" evidence="9 11">
    <location>
        <begin position="63"/>
        <end position="68"/>
    </location>
    <ligand>
        <name>FMN</name>
        <dbReference type="ChEBI" id="CHEBI:58210"/>
    </ligand>
</feature>
<accession>A0A841EL69</accession>
<dbReference type="Proteomes" id="UP000524404">
    <property type="component" value="Unassembled WGS sequence"/>
</dbReference>
<dbReference type="Gene3D" id="2.30.110.10">
    <property type="entry name" value="Electron Transport, Fmn-binding Protein, Chain A"/>
    <property type="match status" value="1"/>
</dbReference>
<dbReference type="InterPro" id="IPR019576">
    <property type="entry name" value="Pyridoxamine_oxidase_dimer_C"/>
</dbReference>
<dbReference type="InterPro" id="IPR011576">
    <property type="entry name" value="Pyridox_Oxase_N"/>
</dbReference>
<feature type="binding site" evidence="9 10">
    <location>
        <position position="124"/>
    </location>
    <ligand>
        <name>substrate</name>
    </ligand>
</feature>
<sequence length="214" mass="24773">MAQIDIAALRENYSKGSLDVQDVNISPIEQFHKWFHEAIESKLPEPNAMVISTISNDGKPSARVVLLKGFDTGFTFFTNYLSRKGTELAENPNACITFFWVELERQVRIEGIIEKVTAEESDAYFQSRPIGSQIGAWVSNQSMVIDNREVLEEREQYLKDKFGDNPIPRPPHWGGYRLIPNYVEFWQGRPSRLHDRIAYTKLEEHTWKIERLSP</sequence>
<dbReference type="PANTHER" id="PTHR10851">
    <property type="entry name" value="PYRIDOXINE-5-PHOSPHATE OXIDASE"/>
    <property type="match status" value="1"/>
</dbReference>
<gene>
    <name evidence="9" type="primary">pdxH</name>
    <name evidence="14" type="ORF">HNP25_002344</name>
</gene>
<evidence type="ECO:0000256" key="7">
    <source>
        <dbReference type="ARBA" id="ARBA00023002"/>
    </source>
</evidence>
<dbReference type="InterPro" id="IPR012349">
    <property type="entry name" value="Split_barrel_FMN-bd"/>
</dbReference>
<evidence type="ECO:0000256" key="1">
    <source>
        <dbReference type="ARBA" id="ARBA00004738"/>
    </source>
</evidence>
<keyword evidence="6 9" id="KW-0288">FMN</keyword>
<feature type="binding site" evidence="9 11">
    <location>
        <position position="196"/>
    </location>
    <ligand>
        <name>FMN</name>
        <dbReference type="ChEBI" id="CHEBI:58210"/>
    </ligand>
</feature>
<dbReference type="FunFam" id="2.30.110.10:FF:000005">
    <property type="entry name" value="NAD(P)H-hydrate epimerase"/>
    <property type="match status" value="1"/>
</dbReference>
<keyword evidence="15" id="KW-1185">Reference proteome</keyword>
<keyword evidence="5 9" id="KW-0285">Flavoprotein</keyword>
<dbReference type="PANTHER" id="PTHR10851:SF0">
    <property type="entry name" value="PYRIDOXINE-5'-PHOSPHATE OXIDASE"/>
    <property type="match status" value="1"/>
</dbReference>
<dbReference type="InterPro" id="IPR019740">
    <property type="entry name" value="Pyridox_Oxase_CS"/>
</dbReference>
<protein>
    <recommendedName>
        <fullName evidence="9">Pyridoxine/pyridoxamine 5'-phosphate oxidase</fullName>
        <ecNumber evidence="9">1.4.3.5</ecNumber>
    </recommendedName>
    <alternativeName>
        <fullName evidence="9">PNP/PMP oxidase</fullName>
        <shortName evidence="9">PNPOx</shortName>
    </alternativeName>
    <alternativeName>
        <fullName evidence="9">Pyridoxal 5'-phosphate synthase</fullName>
    </alternativeName>
</protein>
<feature type="binding site" evidence="9 10">
    <location>
        <position position="68"/>
    </location>
    <ligand>
        <name>substrate</name>
    </ligand>
</feature>
<organism evidence="14 15">
    <name type="scientific">Arcicella rosea</name>
    <dbReference type="NCBI Taxonomy" id="502909"/>
    <lineage>
        <taxon>Bacteria</taxon>
        <taxon>Pseudomonadati</taxon>
        <taxon>Bacteroidota</taxon>
        <taxon>Cytophagia</taxon>
        <taxon>Cytophagales</taxon>
        <taxon>Flectobacillaceae</taxon>
        <taxon>Arcicella</taxon>
    </lineage>
</organism>
<comment type="pathway">
    <text evidence="1 9">Cofactor metabolism; pyridoxal 5'-phosphate salvage; pyridoxal 5'-phosphate from pyridoxamine 5'-phosphate: step 1/1.</text>
</comment>
<dbReference type="PIRSF" id="PIRSF000190">
    <property type="entry name" value="Pyd_amn-ph_oxd"/>
    <property type="match status" value="1"/>
</dbReference>
<dbReference type="Pfam" id="PF01243">
    <property type="entry name" value="PNPOx_N"/>
    <property type="match status" value="1"/>
</dbReference>
<feature type="domain" description="Pyridoxine 5'-phosphate oxidase dimerisation C-terminal" evidence="13">
    <location>
        <begin position="173"/>
        <end position="214"/>
    </location>
</feature>
<feature type="binding site" evidence="9 11">
    <location>
        <position position="84"/>
    </location>
    <ligand>
        <name>FMN</name>
        <dbReference type="ChEBI" id="CHEBI:58210"/>
    </ligand>
</feature>
<comment type="function">
    <text evidence="9">Catalyzes the oxidation of either pyridoxine 5'-phosphate (PNP) or pyridoxamine 5'-phosphate (PMP) into pyridoxal 5'-phosphate (PLP).</text>
</comment>
<feature type="binding site" evidence="10">
    <location>
        <begin position="10"/>
        <end position="13"/>
    </location>
    <ligand>
        <name>substrate</name>
    </ligand>
</feature>
<evidence type="ECO:0000259" key="12">
    <source>
        <dbReference type="Pfam" id="PF01243"/>
    </source>
</evidence>
<evidence type="ECO:0000256" key="6">
    <source>
        <dbReference type="ARBA" id="ARBA00022643"/>
    </source>
</evidence>
<comment type="subunit">
    <text evidence="4 9">Homodimer.</text>
</comment>
<dbReference type="GO" id="GO:0010181">
    <property type="term" value="F:FMN binding"/>
    <property type="evidence" value="ECO:0007669"/>
    <property type="project" value="UniProtKB-UniRule"/>
</dbReference>
<feature type="binding site" evidence="9 11">
    <location>
        <begin position="77"/>
        <end position="78"/>
    </location>
    <ligand>
        <name>FMN</name>
        <dbReference type="ChEBI" id="CHEBI:58210"/>
    </ligand>
</feature>
<name>A0A841EL69_9BACT</name>
<dbReference type="RefSeq" id="WP_184134269.1">
    <property type="nucleotide sequence ID" value="NZ_JACHKT010000015.1"/>
</dbReference>
<keyword evidence="7 9" id="KW-0560">Oxidoreductase</keyword>
<dbReference type="AlphaFoldDB" id="A0A841EL69"/>
<reference evidence="14 15" key="1">
    <citation type="submission" date="2020-08" db="EMBL/GenBank/DDBJ databases">
        <title>Functional genomics of gut bacteria from endangered species of beetles.</title>
        <authorList>
            <person name="Carlos-Shanley C."/>
        </authorList>
    </citation>
    <scope>NUCLEOTIDE SEQUENCE [LARGE SCALE GENOMIC DNA]</scope>
    <source>
        <strain evidence="14 15">S00070</strain>
    </source>
</reference>
<dbReference type="NCBIfam" id="NF004231">
    <property type="entry name" value="PRK05679.1"/>
    <property type="match status" value="1"/>
</dbReference>
<dbReference type="UniPathway" id="UPA01068">
    <property type="reaction ID" value="UER00304"/>
</dbReference>